<evidence type="ECO:0000256" key="3">
    <source>
        <dbReference type="SAM" id="Coils"/>
    </source>
</evidence>
<comment type="similarity">
    <text evidence="1 2">Belongs to the ELL/occludin family.</text>
</comment>
<dbReference type="GO" id="GO:0032968">
    <property type="term" value="P:positive regulation of transcription elongation by RNA polymerase II"/>
    <property type="evidence" value="ECO:0007669"/>
    <property type="project" value="TreeGrafter"/>
</dbReference>
<organism evidence="5 6">
    <name type="scientific">Copsychus sechellarum</name>
    <dbReference type="NCBI Taxonomy" id="797021"/>
    <lineage>
        <taxon>Eukaryota</taxon>
        <taxon>Metazoa</taxon>
        <taxon>Chordata</taxon>
        <taxon>Craniata</taxon>
        <taxon>Vertebrata</taxon>
        <taxon>Euteleostomi</taxon>
        <taxon>Archelosauria</taxon>
        <taxon>Archosauria</taxon>
        <taxon>Dinosauria</taxon>
        <taxon>Saurischia</taxon>
        <taxon>Theropoda</taxon>
        <taxon>Coelurosauria</taxon>
        <taxon>Aves</taxon>
        <taxon>Neognathae</taxon>
        <taxon>Neoaves</taxon>
        <taxon>Telluraves</taxon>
        <taxon>Australaves</taxon>
        <taxon>Passeriformes</taxon>
        <taxon>Muscicapidae</taxon>
        <taxon>Copsychus</taxon>
    </lineage>
</organism>
<dbReference type="AlphaFoldDB" id="A0A851W321"/>
<protein>
    <submittedName>
        <fullName evidence="5">ELL factor</fullName>
    </submittedName>
</protein>
<dbReference type="OrthoDB" id="6284217at2759"/>
<dbReference type="GO" id="GO:0042795">
    <property type="term" value="P:snRNA transcription by RNA polymerase II"/>
    <property type="evidence" value="ECO:0007669"/>
    <property type="project" value="TreeGrafter"/>
</dbReference>
<feature type="non-terminal residue" evidence="5">
    <location>
        <position position="89"/>
    </location>
</feature>
<feature type="domain" description="OCEL" evidence="4">
    <location>
        <begin position="11"/>
        <end position="89"/>
    </location>
</feature>
<evidence type="ECO:0000259" key="4">
    <source>
        <dbReference type="PROSITE" id="PS51980"/>
    </source>
</evidence>
<gene>
    <name evidence="5" type="primary">Ell_1</name>
    <name evidence="5" type="ORF">COPSEC_R15575</name>
</gene>
<dbReference type="Proteomes" id="UP000659062">
    <property type="component" value="Unassembled WGS sequence"/>
</dbReference>
<evidence type="ECO:0000313" key="5">
    <source>
        <dbReference type="EMBL" id="NXD47195.1"/>
    </source>
</evidence>
<dbReference type="PANTHER" id="PTHR23288">
    <property type="entry name" value="OCCLUDIN AND RNA POLYMERASE II ELONGATION FACTOR ELL"/>
    <property type="match status" value="1"/>
</dbReference>
<keyword evidence="3" id="KW-0175">Coiled coil</keyword>
<dbReference type="PROSITE" id="PS51980">
    <property type="entry name" value="OCEL"/>
    <property type="match status" value="1"/>
</dbReference>
<dbReference type="Gene3D" id="6.10.140.340">
    <property type="match status" value="1"/>
</dbReference>
<dbReference type="GO" id="GO:0000987">
    <property type="term" value="F:cis-regulatory region sequence-specific DNA binding"/>
    <property type="evidence" value="ECO:0007669"/>
    <property type="project" value="TreeGrafter"/>
</dbReference>
<dbReference type="InterPro" id="IPR010844">
    <property type="entry name" value="Occludin_ELL"/>
</dbReference>
<dbReference type="InterPro" id="IPR031176">
    <property type="entry name" value="ELL/occludin"/>
</dbReference>
<name>A0A851W321_9PASS</name>
<dbReference type="PANTHER" id="PTHR23288:SF17">
    <property type="entry name" value="RNA POLYMERASE II ELONGATION FACTOR ELL"/>
    <property type="match status" value="1"/>
</dbReference>
<feature type="coiled-coil region" evidence="3">
    <location>
        <begin position="23"/>
        <end position="53"/>
    </location>
</feature>
<dbReference type="Pfam" id="PF07303">
    <property type="entry name" value="Occludin_ELL"/>
    <property type="match status" value="1"/>
</dbReference>
<evidence type="ECO:0000256" key="2">
    <source>
        <dbReference type="PROSITE-ProRule" id="PRU01324"/>
    </source>
</evidence>
<accession>A0A851W321</accession>
<reference evidence="5" key="1">
    <citation type="submission" date="2019-09" db="EMBL/GenBank/DDBJ databases">
        <title>Bird 10,000 Genomes (B10K) Project - Family phase.</title>
        <authorList>
            <person name="Zhang G."/>
        </authorList>
    </citation>
    <scope>NUCLEOTIDE SEQUENCE</scope>
    <source>
        <strain evidence="5">OUT-0061</strain>
        <tissue evidence="5">Blood</tissue>
    </source>
</reference>
<evidence type="ECO:0000313" key="6">
    <source>
        <dbReference type="Proteomes" id="UP000659062"/>
    </source>
</evidence>
<dbReference type="GO" id="GO:0008023">
    <property type="term" value="C:transcription elongation factor complex"/>
    <property type="evidence" value="ECO:0007669"/>
    <property type="project" value="TreeGrafter"/>
</dbReference>
<evidence type="ECO:0000256" key="1">
    <source>
        <dbReference type="ARBA" id="ARBA00009171"/>
    </source>
</evidence>
<keyword evidence="6" id="KW-1185">Reference proteome</keyword>
<dbReference type="EMBL" id="WBNE01002345">
    <property type="protein sequence ID" value="NXD47195.1"/>
    <property type="molecule type" value="Genomic_DNA"/>
</dbReference>
<dbReference type="SUPFAM" id="SSF144292">
    <property type="entry name" value="occludin/ELL-like"/>
    <property type="match status" value="1"/>
</dbReference>
<comment type="caution">
    <text evidence="5">The sequence shown here is derived from an EMBL/GenBank/DDBJ whole genome shotgun (WGS) entry which is preliminary data.</text>
</comment>
<feature type="non-terminal residue" evidence="5">
    <location>
        <position position="1"/>
    </location>
</feature>
<proteinExistence type="inferred from homology"/>
<sequence>CSLILHSYKDHFSLRRYIAIVSLEQRQRYKNDLNAEYEEYRNLHSQIDKINKNFRQFHEQCMSLIPGAEDRQVKKDKTVKAVLHHSSVL</sequence>